<evidence type="ECO:0000256" key="2">
    <source>
        <dbReference type="ARBA" id="ARBA00022448"/>
    </source>
</evidence>
<evidence type="ECO:0000256" key="7">
    <source>
        <dbReference type="ARBA" id="ARBA00023136"/>
    </source>
</evidence>
<comment type="subcellular location">
    <subcellularLocation>
        <location evidence="1">Cell membrane</location>
        <topology evidence="1">Multi-pass membrane protein</topology>
    </subcellularLocation>
</comment>
<keyword evidence="5 8" id="KW-0812">Transmembrane</keyword>
<evidence type="ECO:0000256" key="5">
    <source>
        <dbReference type="ARBA" id="ARBA00022692"/>
    </source>
</evidence>
<sequence length="335" mass="35846">MSMSTGTGQQRQVKAAKSFDFFDFLYKYGTIVTILILIAVFGIMSESFLMPTNIINILRSISIVTVIAIGITISLSVGGFDLSVGSVASLANAVVISMFVWHSQNAFVGIIMAIAICLIAGLLNAFMIVKMKIQDMLMTLAMMFIIQGVALTYTRGATVSQNMVMPDGSFATGQISAFFSKIGQVPWIIIIMLVVVVLVHIFLNYTKHGRYMYVIGGNMEAAKLSGIPVNKYRVLAYVLSAGFAAIGGIMLASRVMTAEVNAGAPYLMDAVAAAYIGFSVAGAGRPNAFGTFVGAVLIGILQNGLVMMSVPYYAMDIVKGTVLAFALALTYYKQK</sequence>
<feature type="transmembrane region" description="Helical" evidence="8">
    <location>
        <begin position="185"/>
        <end position="203"/>
    </location>
</feature>
<gene>
    <name evidence="9" type="ORF">DQX05_05610</name>
</gene>
<dbReference type="RefSeq" id="WP_119791646.1">
    <property type="nucleotide sequence ID" value="NZ_QYZD01000003.1"/>
</dbReference>
<protein>
    <submittedName>
        <fullName evidence="9">ABC transporter permease</fullName>
    </submittedName>
</protein>
<evidence type="ECO:0000256" key="4">
    <source>
        <dbReference type="ARBA" id="ARBA00022519"/>
    </source>
</evidence>
<proteinExistence type="predicted"/>
<keyword evidence="6 8" id="KW-1133">Transmembrane helix</keyword>
<evidence type="ECO:0000256" key="6">
    <source>
        <dbReference type="ARBA" id="ARBA00022989"/>
    </source>
</evidence>
<feature type="transmembrane region" description="Helical" evidence="8">
    <location>
        <begin position="136"/>
        <end position="154"/>
    </location>
</feature>
<accession>A0A3A3GKQ1</accession>
<evidence type="ECO:0000256" key="1">
    <source>
        <dbReference type="ARBA" id="ARBA00004651"/>
    </source>
</evidence>
<feature type="transmembrane region" description="Helical" evidence="8">
    <location>
        <begin position="312"/>
        <end position="332"/>
    </location>
</feature>
<keyword evidence="3" id="KW-1003">Cell membrane</keyword>
<feature type="transmembrane region" description="Helical" evidence="8">
    <location>
        <begin position="234"/>
        <end position="252"/>
    </location>
</feature>
<dbReference type="SUPFAM" id="SSF81345">
    <property type="entry name" value="ABC transporter involved in vitamin B12 uptake, BtuC"/>
    <property type="match status" value="1"/>
</dbReference>
<evidence type="ECO:0000313" key="10">
    <source>
        <dbReference type="Proteomes" id="UP000266177"/>
    </source>
</evidence>
<dbReference type="GO" id="GO:0022857">
    <property type="term" value="F:transmembrane transporter activity"/>
    <property type="evidence" value="ECO:0007669"/>
    <property type="project" value="InterPro"/>
</dbReference>
<dbReference type="OrthoDB" id="9815820at2"/>
<keyword evidence="4" id="KW-0997">Cell inner membrane</keyword>
<feature type="transmembrane region" description="Helical" evidence="8">
    <location>
        <begin position="82"/>
        <end position="101"/>
    </location>
</feature>
<evidence type="ECO:0000256" key="8">
    <source>
        <dbReference type="SAM" id="Phobius"/>
    </source>
</evidence>
<reference evidence="9 10" key="1">
    <citation type="submission" date="2018-09" db="EMBL/GenBank/DDBJ databases">
        <title>Paenibacillus SK2017-BO5.</title>
        <authorList>
            <person name="Piskunova J.V."/>
            <person name="Dubiley S.A."/>
            <person name="Severinov K.V."/>
        </authorList>
    </citation>
    <scope>NUCLEOTIDE SEQUENCE [LARGE SCALE GENOMIC DNA]</scope>
    <source>
        <strain evidence="9 10">BO5</strain>
    </source>
</reference>
<feature type="transmembrane region" description="Helical" evidence="8">
    <location>
        <begin position="57"/>
        <end position="75"/>
    </location>
</feature>
<dbReference type="PANTHER" id="PTHR32196">
    <property type="entry name" value="ABC TRANSPORTER PERMEASE PROTEIN YPHD-RELATED-RELATED"/>
    <property type="match status" value="1"/>
</dbReference>
<feature type="transmembrane region" description="Helical" evidence="8">
    <location>
        <begin position="107"/>
        <end position="129"/>
    </location>
</feature>
<dbReference type="CDD" id="cd06579">
    <property type="entry name" value="TM_PBP1_transp_AraH_like"/>
    <property type="match status" value="1"/>
</dbReference>
<dbReference type="Proteomes" id="UP000266177">
    <property type="component" value="Unassembled WGS sequence"/>
</dbReference>
<keyword evidence="7 8" id="KW-0472">Membrane</keyword>
<evidence type="ECO:0000313" key="9">
    <source>
        <dbReference type="EMBL" id="RJG25568.1"/>
    </source>
</evidence>
<organism evidence="9 10">
    <name type="scientific">Paenibacillus thiaminolyticus</name>
    <name type="common">Bacillus thiaminolyticus</name>
    <dbReference type="NCBI Taxonomy" id="49283"/>
    <lineage>
        <taxon>Bacteria</taxon>
        <taxon>Bacillati</taxon>
        <taxon>Bacillota</taxon>
        <taxon>Bacilli</taxon>
        <taxon>Bacillales</taxon>
        <taxon>Paenibacillaceae</taxon>
        <taxon>Paenibacillus</taxon>
    </lineage>
</organism>
<feature type="transmembrane region" description="Helical" evidence="8">
    <location>
        <begin position="21"/>
        <end position="45"/>
    </location>
</feature>
<comment type="caution">
    <text evidence="9">The sequence shown here is derived from an EMBL/GenBank/DDBJ whole genome shotgun (WGS) entry which is preliminary data.</text>
</comment>
<dbReference type="InterPro" id="IPR001851">
    <property type="entry name" value="ABC_transp_permease"/>
</dbReference>
<dbReference type="Pfam" id="PF02653">
    <property type="entry name" value="BPD_transp_2"/>
    <property type="match status" value="1"/>
</dbReference>
<dbReference type="AlphaFoldDB" id="A0A3A3GKQ1"/>
<evidence type="ECO:0000256" key="3">
    <source>
        <dbReference type="ARBA" id="ARBA00022475"/>
    </source>
</evidence>
<dbReference type="PANTHER" id="PTHR32196:SF21">
    <property type="entry name" value="ABC TRANSPORTER PERMEASE PROTEIN YPHD-RELATED"/>
    <property type="match status" value="1"/>
</dbReference>
<feature type="transmembrane region" description="Helical" evidence="8">
    <location>
        <begin position="288"/>
        <end position="306"/>
    </location>
</feature>
<dbReference type="EMBL" id="QYZD01000003">
    <property type="protein sequence ID" value="RJG25568.1"/>
    <property type="molecule type" value="Genomic_DNA"/>
</dbReference>
<name>A0A3A3GKQ1_PANTH</name>
<dbReference type="GO" id="GO:0005886">
    <property type="term" value="C:plasma membrane"/>
    <property type="evidence" value="ECO:0007669"/>
    <property type="project" value="UniProtKB-SubCell"/>
</dbReference>
<feature type="transmembrane region" description="Helical" evidence="8">
    <location>
        <begin position="264"/>
        <end position="281"/>
    </location>
</feature>
<dbReference type="InterPro" id="IPR037294">
    <property type="entry name" value="ABC_BtuC-like"/>
</dbReference>
<keyword evidence="2" id="KW-0813">Transport</keyword>